<dbReference type="AlphaFoldDB" id="A0A2W0C0R2"/>
<sequence length="417" mass="47876">MKKSTIISLSEITKFQSKEEEFSPYRWYRHMLKQEPVVYNEETDSWHVFKYDLVKTVLNDHEHFSSVRERSIVNVGYSSEGEGADSEHHIPDKLDIHNVDPPEHRKRRSLLASAFTPRSLKLWEPRIQAAADELVAEFSQLPEVDIVQAYTSMFPVIIMSDLLGIPSKDRLLFKEWVDILFMPTTDATFSRINEMKKIAGQQYFEYLYPFVVSKRTNLAEDIISDLIQVEVDGEHFTDEEIVRTTMFILGAGIETTSNLLANSFYALLYDKPELYTELRDNPELVGNAVEEMLRYRFHISKMDRMVKADNNLLGVELKKGDAIVAWMSAANMDEDMFEDPFTLNIHRPNNNKQLAFGFGTHFCLGAPLARLEAKIVLTTFLRTFSSIEPVSGFVLEDHLTPSAAGQSLTSLPIRLYK</sequence>
<keyword evidence="3 7" id="KW-0479">Metal-binding</keyword>
<dbReference type="GO" id="GO:0003834">
    <property type="term" value="F:beta-carotene 15,15'-dioxygenase activity"/>
    <property type="evidence" value="ECO:0007669"/>
    <property type="project" value="UniProtKB-EC"/>
</dbReference>
<evidence type="ECO:0000256" key="3">
    <source>
        <dbReference type="ARBA" id="ARBA00022723"/>
    </source>
</evidence>
<gene>
    <name evidence="8" type="ORF">PIL02S_07084</name>
</gene>
<protein>
    <submittedName>
        <fullName evidence="8">Cytochrome P450</fullName>
        <ecNumber evidence="8">1.13.11.63</ecNumber>
    </submittedName>
</protein>
<dbReference type="PRINTS" id="PR00359">
    <property type="entry name" value="BP450"/>
</dbReference>
<evidence type="ECO:0000256" key="7">
    <source>
        <dbReference type="RuleBase" id="RU000461"/>
    </source>
</evidence>
<organism evidence="8 9">
    <name type="scientific">Paenibacillus illinoisensis</name>
    <dbReference type="NCBI Taxonomy" id="59845"/>
    <lineage>
        <taxon>Bacteria</taxon>
        <taxon>Bacillati</taxon>
        <taxon>Bacillota</taxon>
        <taxon>Bacilli</taxon>
        <taxon>Bacillales</taxon>
        <taxon>Paenibacillaceae</taxon>
        <taxon>Paenibacillus</taxon>
    </lineage>
</organism>
<comment type="similarity">
    <text evidence="1 7">Belongs to the cytochrome P450 family.</text>
</comment>
<evidence type="ECO:0000313" key="9">
    <source>
        <dbReference type="Proteomes" id="UP000247459"/>
    </source>
</evidence>
<keyword evidence="4 7" id="KW-0560">Oxidoreductase</keyword>
<keyword evidence="5 7" id="KW-0408">Iron</keyword>
<keyword evidence="2 7" id="KW-0349">Heme</keyword>
<dbReference type="Proteomes" id="UP000247459">
    <property type="component" value="Unassembled WGS sequence"/>
</dbReference>
<evidence type="ECO:0000256" key="4">
    <source>
        <dbReference type="ARBA" id="ARBA00023002"/>
    </source>
</evidence>
<dbReference type="RefSeq" id="WP_110823332.1">
    <property type="nucleotide sequence ID" value="NZ_JAXBDC010000001.1"/>
</dbReference>
<dbReference type="Gene3D" id="1.10.630.10">
    <property type="entry name" value="Cytochrome P450"/>
    <property type="match status" value="1"/>
</dbReference>
<name>A0A2W0C0R2_9BACL</name>
<comment type="caution">
    <text evidence="8">The sequence shown here is derived from an EMBL/GenBank/DDBJ whole genome shotgun (WGS) entry which is preliminary data.</text>
</comment>
<accession>A0A2W0C0R2</accession>
<dbReference type="PROSITE" id="PS00086">
    <property type="entry name" value="CYTOCHROME_P450"/>
    <property type="match status" value="1"/>
</dbReference>
<dbReference type="EC" id="1.13.11.63" evidence="8"/>
<dbReference type="PRINTS" id="PR00385">
    <property type="entry name" value="P450"/>
</dbReference>
<evidence type="ECO:0000313" key="8">
    <source>
        <dbReference type="EMBL" id="PYY25470.1"/>
    </source>
</evidence>
<dbReference type="PANTHER" id="PTHR46696:SF1">
    <property type="entry name" value="CYTOCHROME P450 YJIB-RELATED"/>
    <property type="match status" value="1"/>
</dbReference>
<dbReference type="GO" id="GO:0005506">
    <property type="term" value="F:iron ion binding"/>
    <property type="evidence" value="ECO:0007669"/>
    <property type="project" value="InterPro"/>
</dbReference>
<keyword evidence="6 7" id="KW-0503">Monooxygenase</keyword>
<dbReference type="InterPro" id="IPR002397">
    <property type="entry name" value="Cyt_P450_B"/>
</dbReference>
<dbReference type="InterPro" id="IPR001128">
    <property type="entry name" value="Cyt_P450"/>
</dbReference>
<reference evidence="8 9" key="1">
    <citation type="submission" date="2018-01" db="EMBL/GenBank/DDBJ databases">
        <title>Genome sequence of the PGP bacterium Paenibacillus illinoisensis E3.</title>
        <authorList>
            <person name="Rolli E."/>
            <person name="Marasco R."/>
            <person name="Bessem C."/>
            <person name="Michoud G."/>
            <person name="Gaiarsa S."/>
            <person name="Borin S."/>
            <person name="Daffonchio D."/>
        </authorList>
    </citation>
    <scope>NUCLEOTIDE SEQUENCE [LARGE SCALE GENOMIC DNA]</scope>
    <source>
        <strain evidence="8 9">E3</strain>
    </source>
</reference>
<dbReference type="GO" id="GO:0004497">
    <property type="term" value="F:monooxygenase activity"/>
    <property type="evidence" value="ECO:0007669"/>
    <property type="project" value="UniProtKB-KW"/>
</dbReference>
<dbReference type="InterPro" id="IPR017972">
    <property type="entry name" value="Cyt_P450_CS"/>
</dbReference>
<dbReference type="InterPro" id="IPR036396">
    <property type="entry name" value="Cyt_P450_sf"/>
</dbReference>
<dbReference type="PANTHER" id="PTHR46696">
    <property type="entry name" value="P450, PUTATIVE (EUROFUNG)-RELATED"/>
    <property type="match status" value="1"/>
</dbReference>
<evidence type="ECO:0000256" key="6">
    <source>
        <dbReference type="ARBA" id="ARBA00023033"/>
    </source>
</evidence>
<evidence type="ECO:0000256" key="2">
    <source>
        <dbReference type="ARBA" id="ARBA00022617"/>
    </source>
</evidence>
<dbReference type="SUPFAM" id="SSF48264">
    <property type="entry name" value="Cytochrome P450"/>
    <property type="match status" value="1"/>
</dbReference>
<dbReference type="CDD" id="cd11032">
    <property type="entry name" value="P450_EryK-like"/>
    <property type="match status" value="1"/>
</dbReference>
<dbReference type="Pfam" id="PF00067">
    <property type="entry name" value="p450"/>
    <property type="match status" value="1"/>
</dbReference>
<dbReference type="GO" id="GO:0020037">
    <property type="term" value="F:heme binding"/>
    <property type="evidence" value="ECO:0007669"/>
    <property type="project" value="InterPro"/>
</dbReference>
<dbReference type="EMBL" id="PRLG01000039">
    <property type="protein sequence ID" value="PYY25470.1"/>
    <property type="molecule type" value="Genomic_DNA"/>
</dbReference>
<proteinExistence type="inferred from homology"/>
<evidence type="ECO:0000256" key="1">
    <source>
        <dbReference type="ARBA" id="ARBA00010617"/>
    </source>
</evidence>
<dbReference type="OrthoDB" id="9801155at2"/>
<dbReference type="GO" id="GO:0016705">
    <property type="term" value="F:oxidoreductase activity, acting on paired donors, with incorporation or reduction of molecular oxygen"/>
    <property type="evidence" value="ECO:0007669"/>
    <property type="project" value="InterPro"/>
</dbReference>
<evidence type="ECO:0000256" key="5">
    <source>
        <dbReference type="ARBA" id="ARBA00023004"/>
    </source>
</evidence>
<dbReference type="FunFam" id="1.10.630.10:FF:000018">
    <property type="entry name" value="Cytochrome P450 monooxygenase"/>
    <property type="match status" value="1"/>
</dbReference>